<evidence type="ECO:0000256" key="3">
    <source>
        <dbReference type="ARBA" id="ARBA00022490"/>
    </source>
</evidence>
<evidence type="ECO:0000256" key="12">
    <source>
        <dbReference type="ARBA" id="ARBA00023146"/>
    </source>
</evidence>
<keyword evidence="6" id="KW-0479">Metal-binding</keyword>
<dbReference type="GO" id="GO:0046872">
    <property type="term" value="F:metal ion binding"/>
    <property type="evidence" value="ECO:0007669"/>
    <property type="project" value="UniProtKB-KW"/>
</dbReference>
<feature type="domain" description="TGS" evidence="16">
    <location>
        <begin position="1"/>
        <end position="51"/>
    </location>
</feature>
<keyword evidence="11" id="KW-0648">Protein biosynthesis</keyword>
<dbReference type="EMBL" id="CAFBMK010000305">
    <property type="protein sequence ID" value="CAB4947397.1"/>
    <property type="molecule type" value="Genomic_DNA"/>
</dbReference>
<dbReference type="GO" id="GO:0005737">
    <property type="term" value="C:cytoplasm"/>
    <property type="evidence" value="ECO:0007669"/>
    <property type="project" value="InterPro"/>
</dbReference>
<protein>
    <recommendedName>
        <fullName evidence="2">threonine--tRNA ligase</fullName>
        <ecNumber evidence="2">6.1.1.3</ecNumber>
    </recommendedName>
    <alternativeName>
        <fullName evidence="13">Threonyl-tRNA synthetase</fullName>
    </alternativeName>
</protein>
<dbReference type="Pfam" id="PF03129">
    <property type="entry name" value="HGTP_anticodon"/>
    <property type="match status" value="1"/>
</dbReference>
<dbReference type="AlphaFoldDB" id="A0A6J7JWF7"/>
<dbReference type="SUPFAM" id="SSF81271">
    <property type="entry name" value="TGS-like"/>
    <property type="match status" value="1"/>
</dbReference>
<evidence type="ECO:0000256" key="7">
    <source>
        <dbReference type="ARBA" id="ARBA00022741"/>
    </source>
</evidence>
<dbReference type="InterPro" id="IPR033728">
    <property type="entry name" value="ThrRS_core"/>
</dbReference>
<dbReference type="HAMAP" id="MF_00184">
    <property type="entry name" value="Thr_tRNA_synth"/>
    <property type="match status" value="1"/>
</dbReference>
<dbReference type="SUPFAM" id="SSF55186">
    <property type="entry name" value="ThrRS/AlaRS common domain"/>
    <property type="match status" value="1"/>
</dbReference>
<gene>
    <name evidence="17" type="ORF">UFOPK3564_03305</name>
</gene>
<dbReference type="PANTHER" id="PTHR11451:SF44">
    <property type="entry name" value="THREONINE--TRNA LIGASE, CHLOROPLASTIC_MITOCHONDRIAL 2"/>
    <property type="match status" value="1"/>
</dbReference>
<dbReference type="Pfam" id="PF02824">
    <property type="entry name" value="TGS"/>
    <property type="match status" value="1"/>
</dbReference>
<dbReference type="InterPro" id="IPR004154">
    <property type="entry name" value="Anticodon-bd"/>
</dbReference>
<dbReference type="FunFam" id="3.30.980.10:FF:000005">
    <property type="entry name" value="Threonyl-tRNA synthetase, mitochondrial"/>
    <property type="match status" value="1"/>
</dbReference>
<dbReference type="CDD" id="cd01667">
    <property type="entry name" value="TGS_ThrRS"/>
    <property type="match status" value="1"/>
</dbReference>
<dbReference type="NCBIfam" id="TIGR00418">
    <property type="entry name" value="thrS"/>
    <property type="match status" value="1"/>
</dbReference>
<feature type="domain" description="Aminoacyl-transfer RNA synthetases class-II family profile" evidence="15">
    <location>
        <begin position="226"/>
        <end position="546"/>
    </location>
</feature>
<dbReference type="CDD" id="cd00771">
    <property type="entry name" value="ThrRS_core"/>
    <property type="match status" value="1"/>
</dbReference>
<keyword evidence="3" id="KW-0963">Cytoplasm</keyword>
<dbReference type="SUPFAM" id="SSF55681">
    <property type="entry name" value="Class II aaRS and biotin synthetases"/>
    <property type="match status" value="1"/>
</dbReference>
<dbReference type="InterPro" id="IPR012676">
    <property type="entry name" value="TGS-like"/>
</dbReference>
<keyword evidence="9" id="KW-0067">ATP-binding</keyword>
<dbReference type="SUPFAM" id="SSF52954">
    <property type="entry name" value="Class II aaRS ABD-related"/>
    <property type="match status" value="1"/>
</dbReference>
<keyword evidence="7" id="KW-0547">Nucleotide-binding</keyword>
<dbReference type="GO" id="GO:0005524">
    <property type="term" value="F:ATP binding"/>
    <property type="evidence" value="ECO:0007669"/>
    <property type="project" value="UniProtKB-KW"/>
</dbReference>
<accession>A0A6J7JWF7</accession>
<dbReference type="InterPro" id="IPR012675">
    <property type="entry name" value="Beta-grasp_dom_sf"/>
</dbReference>
<dbReference type="InterPro" id="IPR045864">
    <property type="entry name" value="aa-tRNA-synth_II/BPL/LPL"/>
</dbReference>
<dbReference type="Pfam" id="PF07973">
    <property type="entry name" value="tRNA_SAD"/>
    <property type="match status" value="1"/>
</dbReference>
<dbReference type="InterPro" id="IPR002314">
    <property type="entry name" value="aa-tRNA-synt_IIb"/>
</dbReference>
<dbReference type="PRINTS" id="PR01047">
    <property type="entry name" value="TRNASYNTHTHR"/>
</dbReference>
<dbReference type="GO" id="GO:0004829">
    <property type="term" value="F:threonine-tRNA ligase activity"/>
    <property type="evidence" value="ECO:0007669"/>
    <property type="project" value="UniProtKB-EC"/>
</dbReference>
<dbReference type="Gene3D" id="3.30.980.10">
    <property type="entry name" value="Threonyl-trna Synthetase, Chain A, domain 2"/>
    <property type="match status" value="1"/>
</dbReference>
<evidence type="ECO:0000256" key="2">
    <source>
        <dbReference type="ARBA" id="ARBA00013163"/>
    </source>
</evidence>
<dbReference type="EC" id="6.1.1.3" evidence="2"/>
<dbReference type="InterPro" id="IPR036621">
    <property type="entry name" value="Anticodon-bd_dom_sf"/>
</dbReference>
<keyword evidence="8" id="KW-0862">Zinc</keyword>
<dbReference type="FunFam" id="3.30.930.10:FF:000002">
    <property type="entry name" value="Threonine--tRNA ligase"/>
    <property type="match status" value="1"/>
</dbReference>
<dbReference type="InterPro" id="IPR006195">
    <property type="entry name" value="aa-tRNA-synth_II"/>
</dbReference>
<name>A0A6J7JWF7_9ZZZZ</name>
<evidence type="ECO:0000256" key="5">
    <source>
        <dbReference type="ARBA" id="ARBA00022598"/>
    </source>
</evidence>
<dbReference type="PROSITE" id="PS50862">
    <property type="entry name" value="AA_TRNA_LIGASE_II"/>
    <property type="match status" value="1"/>
</dbReference>
<dbReference type="PANTHER" id="PTHR11451">
    <property type="entry name" value="THREONINE-TRNA LIGASE"/>
    <property type="match status" value="1"/>
</dbReference>
<evidence type="ECO:0000256" key="9">
    <source>
        <dbReference type="ARBA" id="ARBA00022840"/>
    </source>
</evidence>
<dbReference type="Gene3D" id="3.10.20.30">
    <property type="match status" value="1"/>
</dbReference>
<dbReference type="InterPro" id="IPR004095">
    <property type="entry name" value="TGS"/>
</dbReference>
<dbReference type="Gene3D" id="3.30.54.20">
    <property type="match status" value="1"/>
</dbReference>
<evidence type="ECO:0000256" key="4">
    <source>
        <dbReference type="ARBA" id="ARBA00022555"/>
    </source>
</evidence>
<evidence type="ECO:0000256" key="13">
    <source>
        <dbReference type="ARBA" id="ARBA00031900"/>
    </source>
</evidence>
<dbReference type="Pfam" id="PF00587">
    <property type="entry name" value="tRNA-synt_2b"/>
    <property type="match status" value="1"/>
</dbReference>
<evidence type="ECO:0000259" key="15">
    <source>
        <dbReference type="PROSITE" id="PS50862"/>
    </source>
</evidence>
<dbReference type="GO" id="GO:0006435">
    <property type="term" value="P:threonyl-tRNA aminoacylation"/>
    <property type="evidence" value="ECO:0007669"/>
    <property type="project" value="InterPro"/>
</dbReference>
<dbReference type="InterPro" id="IPR018163">
    <property type="entry name" value="Thr/Ala-tRNA-synth_IIc_edit"/>
</dbReference>
<dbReference type="InterPro" id="IPR012947">
    <property type="entry name" value="tRNA_SAD"/>
</dbReference>
<dbReference type="CDD" id="cd00860">
    <property type="entry name" value="ThrRS_anticodon"/>
    <property type="match status" value="1"/>
</dbReference>
<dbReference type="Gene3D" id="3.30.930.10">
    <property type="entry name" value="Bira Bifunctional Protein, Domain 2"/>
    <property type="match status" value="1"/>
</dbReference>
<dbReference type="Gene3D" id="3.40.50.800">
    <property type="entry name" value="Anticodon-binding domain"/>
    <property type="match status" value="1"/>
</dbReference>
<organism evidence="17">
    <name type="scientific">freshwater metagenome</name>
    <dbReference type="NCBI Taxonomy" id="449393"/>
    <lineage>
        <taxon>unclassified sequences</taxon>
        <taxon>metagenomes</taxon>
        <taxon>ecological metagenomes</taxon>
    </lineage>
</organism>
<sequence>MLDLQDGATGADAAMAIGPGLARAALAITVNGEQRDLDRPLDDGAEIGIITERSDEALELLRHDTAHVLAAAILDLYPGTKIAIGPPIEHGFYYDFQFPEGVVLNDGDFAAIEAKMQEHVKADEHFEREDVSVETALERFRAEEQPYKVELIEDLVKNAPADAPVETVSLYTNGPFTDLCRGPHGPGTKRIGAFKLQSIAGAYWRGDSDRQQLVRIYGTAFFKKKELTAHLERLELARQRDHRKLGRELGLYHFSEAAPGSAFWTPSGTRIFNELVALSREMGDDRGYTEVKTPQLFDASLWKTSGHWDKYRDDMFLTSTGDAGTAADEHRGVEANMAFKPMNCPGHYELFRQTRWSWRDMPVRFSEPGLLHRNELSGALHGLMRVRQFCQDDAHLFVMEDQIQDEVTGCLEFAKATYDLFGFDAADFTYELSTRPENRLGSDEMWDRAEGDLRTALENNDLPYVVHEGDGAFYGPKIDIQFRDSLGRSWQLGTVQIDYQAPERFDLVYTGADNSDHRPVVLHRALLGSYERFIGILLEHTGGELPFWLQPAHVALLTVSDRHADAAHAIAKELKQAGLRVVVDGRTETVGRKIRETELSKVPLMAVIGDQEAEGHTLTLRHHGGREEPASPVADVAATLGAAVQDRTALGTPEPAAD</sequence>
<keyword evidence="4" id="KW-0820">tRNA-binding</keyword>
<dbReference type="InterPro" id="IPR002320">
    <property type="entry name" value="Thr-tRNA-ligase_IIa"/>
</dbReference>
<evidence type="ECO:0000313" key="17">
    <source>
        <dbReference type="EMBL" id="CAB4947397.1"/>
    </source>
</evidence>
<evidence type="ECO:0000256" key="10">
    <source>
        <dbReference type="ARBA" id="ARBA00022884"/>
    </source>
</evidence>
<dbReference type="PROSITE" id="PS51880">
    <property type="entry name" value="TGS"/>
    <property type="match status" value="1"/>
</dbReference>
<evidence type="ECO:0000259" key="16">
    <source>
        <dbReference type="PROSITE" id="PS51880"/>
    </source>
</evidence>
<keyword evidence="12" id="KW-0030">Aminoacyl-tRNA synthetase</keyword>
<dbReference type="GO" id="GO:0000049">
    <property type="term" value="F:tRNA binding"/>
    <property type="evidence" value="ECO:0007669"/>
    <property type="project" value="UniProtKB-KW"/>
</dbReference>
<comment type="similarity">
    <text evidence="1">Belongs to the class-II aminoacyl-tRNA synthetase family.</text>
</comment>
<evidence type="ECO:0000256" key="14">
    <source>
        <dbReference type="ARBA" id="ARBA00049515"/>
    </source>
</evidence>
<comment type="catalytic activity">
    <reaction evidence="14">
        <text>tRNA(Thr) + L-threonine + ATP = L-threonyl-tRNA(Thr) + AMP + diphosphate + H(+)</text>
        <dbReference type="Rhea" id="RHEA:24624"/>
        <dbReference type="Rhea" id="RHEA-COMP:9670"/>
        <dbReference type="Rhea" id="RHEA-COMP:9704"/>
        <dbReference type="ChEBI" id="CHEBI:15378"/>
        <dbReference type="ChEBI" id="CHEBI:30616"/>
        <dbReference type="ChEBI" id="CHEBI:33019"/>
        <dbReference type="ChEBI" id="CHEBI:57926"/>
        <dbReference type="ChEBI" id="CHEBI:78442"/>
        <dbReference type="ChEBI" id="CHEBI:78534"/>
        <dbReference type="ChEBI" id="CHEBI:456215"/>
        <dbReference type="EC" id="6.1.1.3"/>
    </reaction>
</comment>
<evidence type="ECO:0000256" key="1">
    <source>
        <dbReference type="ARBA" id="ARBA00008226"/>
    </source>
</evidence>
<evidence type="ECO:0000256" key="6">
    <source>
        <dbReference type="ARBA" id="ARBA00022723"/>
    </source>
</evidence>
<dbReference type="SMART" id="SM00863">
    <property type="entry name" value="tRNA_SAD"/>
    <property type="match status" value="1"/>
</dbReference>
<keyword evidence="5" id="KW-0436">Ligase</keyword>
<evidence type="ECO:0000256" key="8">
    <source>
        <dbReference type="ARBA" id="ARBA00022833"/>
    </source>
</evidence>
<dbReference type="InterPro" id="IPR047246">
    <property type="entry name" value="ThrRS_anticodon"/>
</dbReference>
<keyword evidence="10" id="KW-0694">RNA-binding</keyword>
<proteinExistence type="inferred from homology"/>
<evidence type="ECO:0000256" key="11">
    <source>
        <dbReference type="ARBA" id="ARBA00022917"/>
    </source>
</evidence>
<reference evidence="17" key="1">
    <citation type="submission" date="2020-05" db="EMBL/GenBank/DDBJ databases">
        <authorList>
            <person name="Chiriac C."/>
            <person name="Salcher M."/>
            <person name="Ghai R."/>
            <person name="Kavagutti S V."/>
        </authorList>
    </citation>
    <scope>NUCLEOTIDE SEQUENCE</scope>
</reference>